<dbReference type="GO" id="GO:0046872">
    <property type="term" value="F:metal ion binding"/>
    <property type="evidence" value="ECO:0007669"/>
    <property type="project" value="UniProtKB-KW"/>
</dbReference>
<protein>
    <recommendedName>
        <fullName evidence="14">Fluoride-specific ion channel FluC</fullName>
    </recommendedName>
</protein>
<dbReference type="InterPro" id="IPR003691">
    <property type="entry name" value="FluC"/>
</dbReference>
<gene>
    <name evidence="14 15" type="primary">crcB</name>
    <name evidence="14" type="synonym">fluC</name>
    <name evidence="15" type="ORF">HUG20_09000</name>
</gene>
<feature type="binding site" evidence="14">
    <location>
        <position position="81"/>
    </location>
    <ligand>
        <name>Na(+)</name>
        <dbReference type="ChEBI" id="CHEBI:29101"/>
        <note>structural</note>
    </ligand>
</feature>
<proteinExistence type="inferred from homology"/>
<dbReference type="GO" id="GO:0140114">
    <property type="term" value="P:cellular detoxification of fluoride"/>
    <property type="evidence" value="ECO:0007669"/>
    <property type="project" value="UniProtKB-UniRule"/>
</dbReference>
<comment type="activity regulation">
    <text evidence="14">Na(+) is not transported, but it plays an essential structural role and its presence is essential for fluoride channel function.</text>
</comment>
<name>A0A7T6ZAN8_9BACI</name>
<keyword evidence="7 14" id="KW-0915">Sodium</keyword>
<evidence type="ECO:0000256" key="4">
    <source>
        <dbReference type="ARBA" id="ARBA00022692"/>
    </source>
</evidence>
<evidence type="ECO:0000256" key="14">
    <source>
        <dbReference type="HAMAP-Rule" id="MF_00454"/>
    </source>
</evidence>
<evidence type="ECO:0000256" key="6">
    <source>
        <dbReference type="ARBA" id="ARBA00022989"/>
    </source>
</evidence>
<evidence type="ECO:0000256" key="1">
    <source>
        <dbReference type="ARBA" id="ARBA00004651"/>
    </source>
</evidence>
<feature type="transmembrane region" description="Helical" evidence="14">
    <location>
        <begin position="102"/>
        <end position="127"/>
    </location>
</feature>
<feature type="transmembrane region" description="Helical" evidence="14">
    <location>
        <begin position="67"/>
        <end position="90"/>
    </location>
</feature>
<dbReference type="GO" id="GO:0062054">
    <property type="term" value="F:fluoride channel activity"/>
    <property type="evidence" value="ECO:0007669"/>
    <property type="project" value="UniProtKB-UniRule"/>
</dbReference>
<dbReference type="EMBL" id="CP054706">
    <property type="protein sequence ID" value="QQK80011.1"/>
    <property type="molecule type" value="Genomic_DNA"/>
</dbReference>
<evidence type="ECO:0000256" key="5">
    <source>
        <dbReference type="ARBA" id="ARBA00022723"/>
    </source>
</evidence>
<keyword evidence="4 14" id="KW-0812">Transmembrane</keyword>
<dbReference type="KEGG" id="scib:HUG20_09000"/>
<accession>A0A7T6ZAN8</accession>
<keyword evidence="3 14" id="KW-1003">Cell membrane</keyword>
<evidence type="ECO:0000313" key="16">
    <source>
        <dbReference type="Proteomes" id="UP000595349"/>
    </source>
</evidence>
<dbReference type="AlphaFoldDB" id="A0A7T6ZAN8"/>
<reference evidence="15 16" key="1">
    <citation type="submission" date="2020-06" db="EMBL/GenBank/DDBJ databases">
        <title>Genomic analysis of Salicibibacter sp. NKC21-4.</title>
        <authorList>
            <person name="Oh Y.J."/>
        </authorList>
    </citation>
    <scope>NUCLEOTIDE SEQUENCE [LARGE SCALE GENOMIC DNA]</scope>
    <source>
        <strain evidence="15 16">NKC21-4</strain>
    </source>
</reference>
<evidence type="ECO:0000256" key="2">
    <source>
        <dbReference type="ARBA" id="ARBA00022448"/>
    </source>
</evidence>
<dbReference type="NCBIfam" id="TIGR00494">
    <property type="entry name" value="crcB"/>
    <property type="match status" value="1"/>
</dbReference>
<evidence type="ECO:0000256" key="3">
    <source>
        <dbReference type="ARBA" id="ARBA00022475"/>
    </source>
</evidence>
<keyword evidence="8 14" id="KW-0406">Ion transport</keyword>
<dbReference type="Pfam" id="PF02537">
    <property type="entry name" value="CRCB"/>
    <property type="match status" value="1"/>
</dbReference>
<evidence type="ECO:0000256" key="8">
    <source>
        <dbReference type="ARBA" id="ARBA00023065"/>
    </source>
</evidence>
<evidence type="ECO:0000256" key="11">
    <source>
        <dbReference type="ARBA" id="ARBA00035120"/>
    </source>
</evidence>
<evidence type="ECO:0000256" key="7">
    <source>
        <dbReference type="ARBA" id="ARBA00023053"/>
    </source>
</evidence>
<evidence type="ECO:0000256" key="10">
    <source>
        <dbReference type="ARBA" id="ARBA00023303"/>
    </source>
</evidence>
<dbReference type="GO" id="GO:0005886">
    <property type="term" value="C:plasma membrane"/>
    <property type="evidence" value="ECO:0007669"/>
    <property type="project" value="UniProtKB-SubCell"/>
</dbReference>
<evidence type="ECO:0000256" key="9">
    <source>
        <dbReference type="ARBA" id="ARBA00023136"/>
    </source>
</evidence>
<keyword evidence="5 14" id="KW-0479">Metal-binding</keyword>
<keyword evidence="9 14" id="KW-0472">Membrane</keyword>
<dbReference type="HAMAP" id="MF_00454">
    <property type="entry name" value="FluC"/>
    <property type="match status" value="1"/>
</dbReference>
<organism evidence="15 16">
    <name type="scientific">Salicibibacter cibi</name>
    <dbReference type="NCBI Taxonomy" id="2743001"/>
    <lineage>
        <taxon>Bacteria</taxon>
        <taxon>Bacillati</taxon>
        <taxon>Bacillota</taxon>
        <taxon>Bacilli</taxon>
        <taxon>Bacillales</taxon>
        <taxon>Bacillaceae</taxon>
        <taxon>Salicibibacter</taxon>
    </lineage>
</organism>
<feature type="transmembrane region" description="Helical" evidence="14">
    <location>
        <begin position="37"/>
        <end position="55"/>
    </location>
</feature>
<evidence type="ECO:0000256" key="12">
    <source>
        <dbReference type="ARBA" id="ARBA00035585"/>
    </source>
</evidence>
<dbReference type="Proteomes" id="UP000595349">
    <property type="component" value="Chromosome"/>
</dbReference>
<comment type="catalytic activity">
    <reaction evidence="12">
        <text>fluoride(in) = fluoride(out)</text>
        <dbReference type="Rhea" id="RHEA:76159"/>
        <dbReference type="ChEBI" id="CHEBI:17051"/>
    </reaction>
    <physiologicalReaction direction="left-to-right" evidence="12">
        <dbReference type="Rhea" id="RHEA:76160"/>
    </physiologicalReaction>
</comment>
<feature type="binding site" evidence="14">
    <location>
        <position position="78"/>
    </location>
    <ligand>
        <name>Na(+)</name>
        <dbReference type="ChEBI" id="CHEBI:29101"/>
        <note>structural</note>
    </ligand>
</feature>
<evidence type="ECO:0000256" key="13">
    <source>
        <dbReference type="ARBA" id="ARBA00049940"/>
    </source>
</evidence>
<dbReference type="RefSeq" id="WP_200090185.1">
    <property type="nucleotide sequence ID" value="NZ_CP054706.1"/>
</dbReference>
<keyword evidence="10 14" id="KW-0407">Ion channel</keyword>
<dbReference type="PANTHER" id="PTHR28259:SF16">
    <property type="entry name" value="FLUORIDE-SPECIFIC ION CHANNEL FLUC 2"/>
    <property type="match status" value="1"/>
</dbReference>
<comment type="function">
    <text evidence="13 14">Fluoride-specific ion channel. Important for reducing fluoride concentration in the cell, thus reducing its toxicity.</text>
</comment>
<keyword evidence="6 14" id="KW-1133">Transmembrane helix</keyword>
<comment type="similarity">
    <text evidence="11 14">Belongs to the fluoride channel Fluc/FEX (TC 1.A.43) family.</text>
</comment>
<dbReference type="PANTHER" id="PTHR28259">
    <property type="entry name" value="FLUORIDE EXPORT PROTEIN 1-RELATED"/>
    <property type="match status" value="1"/>
</dbReference>
<comment type="subcellular location">
    <subcellularLocation>
        <location evidence="1 14">Cell membrane</location>
        <topology evidence="1 14">Multi-pass membrane protein</topology>
    </subcellularLocation>
</comment>
<keyword evidence="2 14" id="KW-0813">Transport</keyword>
<evidence type="ECO:0000313" key="15">
    <source>
        <dbReference type="EMBL" id="QQK80011.1"/>
    </source>
</evidence>
<keyword evidence="16" id="KW-1185">Reference proteome</keyword>
<sequence length="128" mass="14313">MDIFMLSISGGIGAIARYLLGQVIMGKYPDPPIPVTMLSVNILGALGLGLFYGAYFRSIPMYAYDDLWFLILGIGFFGAFTTFSTFSMEALELLRKKSYRKFVWYVAISLLGSIVMFSAGYSLGLWIW</sequence>